<evidence type="ECO:0000313" key="4">
    <source>
        <dbReference type="EMBL" id="KAK4539818.1"/>
    </source>
</evidence>
<dbReference type="Proteomes" id="UP001324427">
    <property type="component" value="Unassembled WGS sequence"/>
</dbReference>
<keyword evidence="3" id="KW-0472">Membrane</keyword>
<feature type="region of interest" description="Disordered" evidence="2">
    <location>
        <begin position="1"/>
        <end position="55"/>
    </location>
</feature>
<organism evidence="4 5">
    <name type="scientific">Oleoguttula mirabilis</name>
    <dbReference type="NCBI Taxonomy" id="1507867"/>
    <lineage>
        <taxon>Eukaryota</taxon>
        <taxon>Fungi</taxon>
        <taxon>Dikarya</taxon>
        <taxon>Ascomycota</taxon>
        <taxon>Pezizomycotina</taxon>
        <taxon>Dothideomycetes</taxon>
        <taxon>Dothideomycetidae</taxon>
        <taxon>Mycosphaerellales</taxon>
        <taxon>Teratosphaeriaceae</taxon>
        <taxon>Oleoguttula</taxon>
    </lineage>
</organism>
<sequence length="477" mass="52838">MAEAKPTPPPRPTASSSGITNAPPSAAMRHRLLHQQSNRANSSPSRTPPTLPRRRSSILSYTSLDGSTHSWADDIINPKTGRRNAQNDDHEVTHWHSSPIAFAILPALGGLLFKNGSAVVTDGLLLTLAAVFMNWSIRLPWDWYYSAQATRLDAEPYSDTILEEDEVAVETASSGEGSPQHSTANIKTEPTNTTTHHMGKREEAATALRRQELWALLAIFVFPPLAAYLLHIIRAQLSRPATGLISDSNLSIFLLAAEVRPCIQLVRLLATRTLHLQRTVSGLEEPFASASHHNHTLTNLTSRLADLEARLSDHTMLPPTVTVAHKADVTDLSAELRKRYEPRLEGLERAVRRYEKRSATQTLLTDHRLLSLENRLQDALSLAAVAAQHSQRPGVVVRILETASQVISWPVKVAWTVWVWPLLVVEDVYERAKGMMLGPYPMAERLGGGKRKVRSEWEGPADDKARAKTLVGRKVVR</sequence>
<feature type="transmembrane region" description="Helical" evidence="3">
    <location>
        <begin position="213"/>
        <end position="233"/>
    </location>
</feature>
<keyword evidence="3" id="KW-1133">Transmembrane helix</keyword>
<dbReference type="EMBL" id="JAVFHQ010000082">
    <property type="protein sequence ID" value="KAK4539818.1"/>
    <property type="molecule type" value="Genomic_DNA"/>
</dbReference>
<feature type="region of interest" description="Disordered" evidence="2">
    <location>
        <begin position="171"/>
        <end position="202"/>
    </location>
</feature>
<name>A0AAV9J4I4_9PEZI</name>
<gene>
    <name evidence="4" type="ORF">LTR36_010352</name>
</gene>
<feature type="coiled-coil region" evidence="1">
    <location>
        <begin position="297"/>
        <end position="357"/>
    </location>
</feature>
<accession>A0AAV9J4I4</accession>
<dbReference type="PANTHER" id="PTHR42032:SF1">
    <property type="entry name" value="YALI0E30679P"/>
    <property type="match status" value="1"/>
</dbReference>
<reference evidence="4 5" key="1">
    <citation type="submission" date="2021-11" db="EMBL/GenBank/DDBJ databases">
        <title>Black yeast isolated from Biological Soil Crust.</title>
        <authorList>
            <person name="Kurbessoian T."/>
        </authorList>
    </citation>
    <scope>NUCLEOTIDE SEQUENCE [LARGE SCALE GENOMIC DNA]</scope>
    <source>
        <strain evidence="4 5">CCFEE 5522</strain>
    </source>
</reference>
<keyword evidence="1" id="KW-0175">Coiled coil</keyword>
<evidence type="ECO:0000313" key="5">
    <source>
        <dbReference type="Proteomes" id="UP001324427"/>
    </source>
</evidence>
<proteinExistence type="predicted"/>
<feature type="compositionally biased region" description="Polar residues" evidence="2">
    <location>
        <begin position="14"/>
        <end position="23"/>
    </location>
</feature>
<feature type="compositionally biased region" description="Pro residues" evidence="2">
    <location>
        <begin position="1"/>
        <end position="12"/>
    </location>
</feature>
<evidence type="ECO:0000256" key="2">
    <source>
        <dbReference type="SAM" id="MobiDB-lite"/>
    </source>
</evidence>
<keyword evidence="3" id="KW-0812">Transmembrane</keyword>
<feature type="compositionally biased region" description="Polar residues" evidence="2">
    <location>
        <begin position="171"/>
        <end position="196"/>
    </location>
</feature>
<protein>
    <submittedName>
        <fullName evidence="4">Uncharacterized protein</fullName>
    </submittedName>
</protein>
<dbReference type="PANTHER" id="PTHR42032">
    <property type="entry name" value="YALI0E30679P"/>
    <property type="match status" value="1"/>
</dbReference>
<comment type="caution">
    <text evidence="4">The sequence shown here is derived from an EMBL/GenBank/DDBJ whole genome shotgun (WGS) entry which is preliminary data.</text>
</comment>
<dbReference type="AlphaFoldDB" id="A0AAV9J4I4"/>
<evidence type="ECO:0000256" key="3">
    <source>
        <dbReference type="SAM" id="Phobius"/>
    </source>
</evidence>
<keyword evidence="5" id="KW-1185">Reference proteome</keyword>
<evidence type="ECO:0000256" key="1">
    <source>
        <dbReference type="SAM" id="Coils"/>
    </source>
</evidence>